<dbReference type="Proteomes" id="UP001165069">
    <property type="component" value="Unassembled WGS sequence"/>
</dbReference>
<dbReference type="InterPro" id="IPR050177">
    <property type="entry name" value="Lipid_A_modif_metabolic_enz"/>
</dbReference>
<proteinExistence type="predicted"/>
<evidence type="ECO:0000259" key="1">
    <source>
        <dbReference type="Pfam" id="PF01370"/>
    </source>
</evidence>
<dbReference type="EMBL" id="BSDE01000003">
    <property type="protein sequence ID" value="GLH73169.1"/>
    <property type="molecule type" value="Genomic_DNA"/>
</dbReference>
<dbReference type="PANTHER" id="PTHR43245:SF23">
    <property type="entry name" value="NAD(P)-BINDING DOMAIN-CONTAINING PROTEIN"/>
    <property type="match status" value="1"/>
</dbReference>
<dbReference type="InterPro" id="IPR001509">
    <property type="entry name" value="Epimerase_deHydtase"/>
</dbReference>
<reference evidence="2 3" key="1">
    <citation type="journal article" date="2023" name="Antonie Van Leeuwenhoek">
        <title>Mesoterricola silvestris gen. nov., sp. nov., Mesoterricola sediminis sp. nov., Geothrix oryzae sp. nov., Geothrix edaphica sp. nov., Geothrix rubra sp. nov., and Geothrix limicola sp. nov., six novel members of Acidobacteriota isolated from soils.</title>
        <authorList>
            <person name="Itoh H."/>
            <person name="Sugisawa Y."/>
            <person name="Mise K."/>
            <person name="Xu Z."/>
            <person name="Kuniyasu M."/>
            <person name="Ushijima N."/>
            <person name="Kawano K."/>
            <person name="Kobayashi E."/>
            <person name="Shiratori Y."/>
            <person name="Masuda Y."/>
            <person name="Senoo K."/>
        </authorList>
    </citation>
    <scope>NUCLEOTIDE SEQUENCE [LARGE SCALE GENOMIC DNA]</scope>
    <source>
        <strain evidence="2 3">Red804</strain>
    </source>
</reference>
<protein>
    <submittedName>
        <fullName evidence="2">UDP-glucose 4-epimerase</fullName>
    </submittedName>
</protein>
<dbReference type="PANTHER" id="PTHR43245">
    <property type="entry name" value="BIFUNCTIONAL POLYMYXIN RESISTANCE PROTEIN ARNA"/>
    <property type="match status" value="1"/>
</dbReference>
<dbReference type="SUPFAM" id="SSF51735">
    <property type="entry name" value="NAD(P)-binding Rossmann-fold domains"/>
    <property type="match status" value="1"/>
</dbReference>
<dbReference type="RefSeq" id="WP_285573857.1">
    <property type="nucleotide sequence ID" value="NZ_BSDE01000003.1"/>
</dbReference>
<accession>A0ABQ5QGJ4</accession>
<organism evidence="2 3">
    <name type="scientific">Geothrix limicola</name>
    <dbReference type="NCBI Taxonomy" id="2927978"/>
    <lineage>
        <taxon>Bacteria</taxon>
        <taxon>Pseudomonadati</taxon>
        <taxon>Acidobacteriota</taxon>
        <taxon>Holophagae</taxon>
        <taxon>Holophagales</taxon>
        <taxon>Holophagaceae</taxon>
        <taxon>Geothrix</taxon>
    </lineage>
</organism>
<keyword evidence="3" id="KW-1185">Reference proteome</keyword>
<evidence type="ECO:0000313" key="3">
    <source>
        <dbReference type="Proteomes" id="UP001165069"/>
    </source>
</evidence>
<sequence>MNSTLKPGLKFDRVLVTGGAGYVGSILVPKLLAAGYRVRVLDLYLYGDHVLDAVKDHPGLEQVKGDLRDTELLKKVIPGCQAVIHLACISNDPSFELDPDLGKSINYDAFFGLVDISKASGVQRFIYASSSSVYGVKPGQDVTEELSLEPLTDYSKYKAMCEEVLQAKREPGFTTLTLRPATVCGYSPRLRLDLAVNVMAAHAHVNRLIKVFGGGQMRPNLHIQDMTDLYLKTLLWESEAIDGKTYNAGYQNHTVGEIAQIVKGVMGEDVGIVTTPTDDNRSYHISSEKIRRELGFEPKYTIQAAVQDLKQAFQAGLVTDPLTNPLYSNIKLMQSVALH</sequence>
<dbReference type="Pfam" id="PF01370">
    <property type="entry name" value="Epimerase"/>
    <property type="match status" value="1"/>
</dbReference>
<evidence type="ECO:0000313" key="2">
    <source>
        <dbReference type="EMBL" id="GLH73169.1"/>
    </source>
</evidence>
<gene>
    <name evidence="2" type="ORF">GETHLI_16710</name>
</gene>
<dbReference type="CDD" id="cd08946">
    <property type="entry name" value="SDR_e"/>
    <property type="match status" value="1"/>
</dbReference>
<feature type="domain" description="NAD-dependent epimerase/dehydratase" evidence="1">
    <location>
        <begin position="14"/>
        <end position="249"/>
    </location>
</feature>
<comment type="caution">
    <text evidence="2">The sequence shown here is derived from an EMBL/GenBank/DDBJ whole genome shotgun (WGS) entry which is preliminary data.</text>
</comment>
<name>A0ABQ5QGJ4_9BACT</name>
<dbReference type="Gene3D" id="3.40.50.720">
    <property type="entry name" value="NAD(P)-binding Rossmann-like Domain"/>
    <property type="match status" value="1"/>
</dbReference>
<dbReference type="InterPro" id="IPR036291">
    <property type="entry name" value="NAD(P)-bd_dom_sf"/>
</dbReference>